<accession>A0ABT6EYD6</accession>
<keyword evidence="2" id="KW-1185">Reference proteome</keyword>
<evidence type="ECO:0008006" key="3">
    <source>
        <dbReference type="Google" id="ProtNLM"/>
    </source>
</evidence>
<protein>
    <recommendedName>
        <fullName evidence="3">CopG family transcriptional regulator</fullName>
    </recommendedName>
</protein>
<evidence type="ECO:0000313" key="2">
    <source>
        <dbReference type="Proteomes" id="UP001154265"/>
    </source>
</evidence>
<reference evidence="1" key="1">
    <citation type="journal article" date="2022" name="Genome Biol. Evol.">
        <title>A New Gene Family Diagnostic for Intracellular Biomineralization of Amorphous Ca Carbonates by Cyanobacteria.</title>
        <authorList>
            <person name="Benzerara K."/>
            <person name="Duprat E."/>
            <person name="Bitard-Feildel T."/>
            <person name="Caumes G."/>
            <person name="Cassier-Chauvat C."/>
            <person name="Chauvat F."/>
            <person name="Dezi M."/>
            <person name="Diop S.I."/>
            <person name="Gaschignard G."/>
            <person name="Gorgen S."/>
            <person name="Gugger M."/>
            <person name="Lopez-Garcia P."/>
            <person name="Millet M."/>
            <person name="Skouri-Panet F."/>
            <person name="Moreira D."/>
            <person name="Callebaut I."/>
        </authorList>
    </citation>
    <scope>NUCLEOTIDE SEQUENCE</scope>
    <source>
        <strain evidence="1">G9</strain>
    </source>
</reference>
<dbReference type="EMBL" id="JAKKUT010000002">
    <property type="protein sequence ID" value="MDG2990806.1"/>
    <property type="molecule type" value="Genomic_DNA"/>
</dbReference>
<sequence length="74" mass="8537">MSKKVSITLDDETLKFVDSCSKNRSSFINHILLQEQQRVLMEDLEKSYQDQANDPDFQKEISTWDIVVSDGLDA</sequence>
<dbReference type="Proteomes" id="UP001154265">
    <property type="component" value="Unassembled WGS sequence"/>
</dbReference>
<name>A0ABT6EYD6_9SYNE</name>
<organism evidence="1 2">
    <name type="scientific">Candidatus Synechococcus calcipolaris G9</name>
    <dbReference type="NCBI Taxonomy" id="1497997"/>
    <lineage>
        <taxon>Bacteria</taxon>
        <taxon>Bacillati</taxon>
        <taxon>Cyanobacteriota</taxon>
        <taxon>Cyanophyceae</taxon>
        <taxon>Synechococcales</taxon>
        <taxon>Synechococcaceae</taxon>
        <taxon>Synechococcus</taxon>
    </lineage>
</organism>
<dbReference type="RefSeq" id="WP_277866702.1">
    <property type="nucleotide sequence ID" value="NZ_JAKKUT010000002.1"/>
</dbReference>
<comment type="caution">
    <text evidence="1">The sequence shown here is derived from an EMBL/GenBank/DDBJ whole genome shotgun (WGS) entry which is preliminary data.</text>
</comment>
<evidence type="ECO:0000313" key="1">
    <source>
        <dbReference type="EMBL" id="MDG2990806.1"/>
    </source>
</evidence>
<reference evidence="1" key="2">
    <citation type="submission" date="2022-01" db="EMBL/GenBank/DDBJ databases">
        <authorList>
            <person name="Zivanovic Y."/>
            <person name="Moreira D."/>
            <person name="Lopez-Garcia P."/>
        </authorList>
    </citation>
    <scope>NUCLEOTIDE SEQUENCE</scope>
    <source>
        <strain evidence="1">G9</strain>
    </source>
</reference>
<proteinExistence type="predicted"/>
<gene>
    <name evidence="1" type="ORF">L3556_07665</name>
</gene>